<sequence>MMLSLAAGKKFETKTATEMDLFAKLTQGIKLQEPVKEVKKIKEADEPLAPPETTKLSTRKAFLKQHRISTTGYPANRNFLHSFADIPATETTALAVASIQHTLAETLEWETPSAIQIAAIPCLMPPNPVDVIASAETGSGKTGAFVIPMLIGLGPSHCVPGTPRALVVSPTRELANQTAKVIQTFIDGGVDLRMITLAEKKDERRLQKEGCDILIVTPNHLVHLMGDEGNNVTLTSLRYFILDEADRLLDQQFFEVTERLLAAAHGRDKDPEKDLRDDLSLVLFSATLAVTNAVKDVLDRISRASVVIKIGTNSEANRRIKQELVYAGLETQKLAALRTVLRRVKLPALIFTQSKDRAVDLQVQVTGAGVKAAAFHGDLPQRMRDRAMREMQTGKIWALITTDVMARGIDFDGIKSVINYDFPQSPAAYIHRIGRTGRSADSEQEASAITLITDEDRPYLQIVRNVMKSSGCHVPEWMYQVKGARRDEVKRLQKVPLDRGDIDKRRKAMDKHYRGKGKGGGKKGGRKE</sequence>
<dbReference type="CDD" id="cd00268">
    <property type="entry name" value="DEADc"/>
    <property type="match status" value="1"/>
</dbReference>
<dbReference type="OrthoDB" id="360161at2759"/>
<dbReference type="GO" id="GO:0003723">
    <property type="term" value="F:RNA binding"/>
    <property type="evidence" value="ECO:0007669"/>
    <property type="project" value="UniProtKB-UniRule"/>
</dbReference>
<dbReference type="PANTHER" id="PTHR24031">
    <property type="entry name" value="RNA HELICASE"/>
    <property type="match status" value="1"/>
</dbReference>
<dbReference type="InterPro" id="IPR044742">
    <property type="entry name" value="DEAD/DEAH_RhlB"/>
</dbReference>
<keyword evidence="3 6" id="KW-0347">Helicase</keyword>
<keyword evidence="5 7" id="KW-0694">RNA-binding</keyword>
<evidence type="ECO:0000256" key="1">
    <source>
        <dbReference type="ARBA" id="ARBA00022741"/>
    </source>
</evidence>
<evidence type="ECO:0000256" key="2">
    <source>
        <dbReference type="ARBA" id="ARBA00022801"/>
    </source>
</evidence>
<dbReference type="InterPro" id="IPR011545">
    <property type="entry name" value="DEAD/DEAH_box_helicase_dom"/>
</dbReference>
<protein>
    <recommendedName>
        <fullName evidence="7">ATP-dependent RNA helicase</fullName>
        <ecNumber evidence="7">3.6.4.13</ecNumber>
    </recommendedName>
</protein>
<gene>
    <name evidence="11" type="ORF">J8273_4838</name>
</gene>
<dbReference type="InterPro" id="IPR000629">
    <property type="entry name" value="RNA-helicase_DEAD-box_CS"/>
</dbReference>
<comment type="domain">
    <text evidence="7">The Q motif is unique to and characteristic of the DEAD box family of RNA helicases and controls ATP binding and hydrolysis.</text>
</comment>
<dbReference type="PROSITE" id="PS51192">
    <property type="entry name" value="HELICASE_ATP_BIND_1"/>
    <property type="match status" value="1"/>
</dbReference>
<feature type="domain" description="Helicase C-terminal" evidence="10">
    <location>
        <begin position="336"/>
        <end position="482"/>
    </location>
</feature>
<accession>A0A8J6B5W3</accession>
<keyword evidence="2 6" id="KW-0378">Hydrolase</keyword>
<keyword evidence="12" id="KW-1185">Reference proteome</keyword>
<comment type="function">
    <text evidence="7">RNA helicase.</text>
</comment>
<feature type="compositionally biased region" description="Basic residues" evidence="8">
    <location>
        <begin position="505"/>
        <end position="528"/>
    </location>
</feature>
<comment type="similarity">
    <text evidence="6">Belongs to the DEAD box helicase family.</text>
</comment>
<evidence type="ECO:0000256" key="4">
    <source>
        <dbReference type="ARBA" id="ARBA00022840"/>
    </source>
</evidence>
<comment type="catalytic activity">
    <reaction evidence="7">
        <text>ATP + H2O = ADP + phosphate + H(+)</text>
        <dbReference type="Rhea" id="RHEA:13065"/>
        <dbReference type="ChEBI" id="CHEBI:15377"/>
        <dbReference type="ChEBI" id="CHEBI:15378"/>
        <dbReference type="ChEBI" id="CHEBI:30616"/>
        <dbReference type="ChEBI" id="CHEBI:43474"/>
        <dbReference type="ChEBI" id="CHEBI:456216"/>
        <dbReference type="EC" id="3.6.4.13"/>
    </reaction>
</comment>
<dbReference type="Proteomes" id="UP000717585">
    <property type="component" value="Unassembled WGS sequence"/>
</dbReference>
<organism evidence="11 12">
    <name type="scientific">Carpediemonas membranifera</name>
    <dbReference type="NCBI Taxonomy" id="201153"/>
    <lineage>
        <taxon>Eukaryota</taxon>
        <taxon>Metamonada</taxon>
        <taxon>Carpediemonas-like organisms</taxon>
        <taxon>Carpediemonas</taxon>
    </lineage>
</organism>
<dbReference type="Pfam" id="PF00270">
    <property type="entry name" value="DEAD"/>
    <property type="match status" value="1"/>
</dbReference>
<dbReference type="CDD" id="cd18787">
    <property type="entry name" value="SF2_C_DEAD"/>
    <property type="match status" value="1"/>
</dbReference>
<dbReference type="InterPro" id="IPR014001">
    <property type="entry name" value="Helicase_ATP-bd"/>
</dbReference>
<dbReference type="Pfam" id="PF00271">
    <property type="entry name" value="Helicase_C"/>
    <property type="match status" value="1"/>
</dbReference>
<keyword evidence="1 6" id="KW-0547">Nucleotide-binding</keyword>
<dbReference type="EMBL" id="JAHDYR010000021">
    <property type="protein sequence ID" value="KAG9393719.1"/>
    <property type="molecule type" value="Genomic_DNA"/>
</dbReference>
<evidence type="ECO:0000256" key="8">
    <source>
        <dbReference type="SAM" id="MobiDB-lite"/>
    </source>
</evidence>
<proteinExistence type="inferred from homology"/>
<dbReference type="GO" id="GO:0005524">
    <property type="term" value="F:ATP binding"/>
    <property type="evidence" value="ECO:0007669"/>
    <property type="project" value="UniProtKB-UniRule"/>
</dbReference>
<dbReference type="AlphaFoldDB" id="A0A8J6B5W3"/>
<dbReference type="PROSITE" id="PS00039">
    <property type="entry name" value="DEAD_ATP_HELICASE"/>
    <property type="match status" value="1"/>
</dbReference>
<feature type="domain" description="Helicase ATP-binding" evidence="9">
    <location>
        <begin position="122"/>
        <end position="306"/>
    </location>
</feature>
<evidence type="ECO:0000256" key="5">
    <source>
        <dbReference type="ARBA" id="ARBA00022884"/>
    </source>
</evidence>
<evidence type="ECO:0000256" key="3">
    <source>
        <dbReference type="ARBA" id="ARBA00022806"/>
    </source>
</evidence>
<keyword evidence="4 6" id="KW-0067">ATP-binding</keyword>
<comment type="caution">
    <text evidence="11">The sequence shown here is derived from an EMBL/GenBank/DDBJ whole genome shotgun (WGS) entry which is preliminary data.</text>
</comment>
<evidence type="ECO:0000256" key="7">
    <source>
        <dbReference type="RuleBase" id="RU365068"/>
    </source>
</evidence>
<dbReference type="Gene3D" id="3.40.50.300">
    <property type="entry name" value="P-loop containing nucleotide triphosphate hydrolases"/>
    <property type="match status" value="2"/>
</dbReference>
<evidence type="ECO:0000313" key="11">
    <source>
        <dbReference type="EMBL" id="KAG9393719.1"/>
    </source>
</evidence>
<dbReference type="SMART" id="SM00487">
    <property type="entry name" value="DEXDc"/>
    <property type="match status" value="1"/>
</dbReference>
<name>A0A8J6B5W3_9EUKA</name>
<reference evidence="11" key="1">
    <citation type="submission" date="2021-05" db="EMBL/GenBank/DDBJ databases">
        <title>A free-living protist that lacks canonical eukaryotic 1 DNA replication and segregation systems.</title>
        <authorList>
            <person name="Salas-Leiva D.E."/>
            <person name="Tromer E.C."/>
            <person name="Curtis B.A."/>
            <person name="Jerlstrom-Hultqvist J."/>
            <person name="Kolisko M."/>
            <person name="Yi Z."/>
            <person name="Salas-Leiva J.S."/>
            <person name="Gallot-Lavallee L."/>
            <person name="Kops G.J.P.L."/>
            <person name="Archibald J.M."/>
            <person name="Simpson A.G.B."/>
            <person name="Roger A.J."/>
        </authorList>
    </citation>
    <scope>NUCLEOTIDE SEQUENCE</scope>
    <source>
        <strain evidence="11">BICM</strain>
    </source>
</reference>
<dbReference type="EC" id="3.6.4.13" evidence="7"/>
<evidence type="ECO:0000259" key="10">
    <source>
        <dbReference type="PROSITE" id="PS51194"/>
    </source>
</evidence>
<dbReference type="GO" id="GO:0003724">
    <property type="term" value="F:RNA helicase activity"/>
    <property type="evidence" value="ECO:0007669"/>
    <property type="project" value="UniProtKB-EC"/>
</dbReference>
<dbReference type="GO" id="GO:0016787">
    <property type="term" value="F:hydrolase activity"/>
    <property type="evidence" value="ECO:0007669"/>
    <property type="project" value="UniProtKB-KW"/>
</dbReference>
<dbReference type="SUPFAM" id="SSF52540">
    <property type="entry name" value="P-loop containing nucleoside triphosphate hydrolases"/>
    <property type="match status" value="1"/>
</dbReference>
<evidence type="ECO:0000259" key="9">
    <source>
        <dbReference type="PROSITE" id="PS51192"/>
    </source>
</evidence>
<dbReference type="SMART" id="SM00490">
    <property type="entry name" value="HELICc"/>
    <property type="match status" value="1"/>
</dbReference>
<dbReference type="PROSITE" id="PS51194">
    <property type="entry name" value="HELICASE_CTER"/>
    <property type="match status" value="1"/>
</dbReference>
<evidence type="ECO:0000313" key="12">
    <source>
        <dbReference type="Proteomes" id="UP000717585"/>
    </source>
</evidence>
<dbReference type="InterPro" id="IPR027417">
    <property type="entry name" value="P-loop_NTPase"/>
</dbReference>
<feature type="region of interest" description="Disordered" evidence="8">
    <location>
        <begin position="496"/>
        <end position="528"/>
    </location>
</feature>
<dbReference type="InterPro" id="IPR001650">
    <property type="entry name" value="Helicase_C-like"/>
</dbReference>
<evidence type="ECO:0000256" key="6">
    <source>
        <dbReference type="RuleBase" id="RU000492"/>
    </source>
</evidence>